<evidence type="ECO:0000313" key="3">
    <source>
        <dbReference type="EMBL" id="KAL3823386.1"/>
    </source>
</evidence>
<comment type="caution">
    <text evidence="3">The sequence shown here is derived from an EMBL/GenBank/DDBJ whole genome shotgun (WGS) entry which is preliminary data.</text>
</comment>
<evidence type="ECO:0000256" key="2">
    <source>
        <dbReference type="SAM" id="MobiDB-lite"/>
    </source>
</evidence>
<accession>A0ABD3SFQ1</accession>
<organism evidence="3 4">
    <name type="scientific">Cyclostephanos tholiformis</name>
    <dbReference type="NCBI Taxonomy" id="382380"/>
    <lineage>
        <taxon>Eukaryota</taxon>
        <taxon>Sar</taxon>
        <taxon>Stramenopiles</taxon>
        <taxon>Ochrophyta</taxon>
        <taxon>Bacillariophyta</taxon>
        <taxon>Coscinodiscophyceae</taxon>
        <taxon>Thalassiosirophycidae</taxon>
        <taxon>Stephanodiscales</taxon>
        <taxon>Stephanodiscaceae</taxon>
        <taxon>Cyclostephanos</taxon>
    </lineage>
</organism>
<evidence type="ECO:0008006" key="5">
    <source>
        <dbReference type="Google" id="ProtNLM"/>
    </source>
</evidence>
<keyword evidence="4" id="KW-1185">Reference proteome</keyword>
<feature type="compositionally biased region" description="Basic and acidic residues" evidence="2">
    <location>
        <begin position="83"/>
        <end position="104"/>
    </location>
</feature>
<dbReference type="EMBL" id="JALLPB020000039">
    <property type="protein sequence ID" value="KAL3823386.1"/>
    <property type="molecule type" value="Genomic_DNA"/>
</dbReference>
<dbReference type="Proteomes" id="UP001530377">
    <property type="component" value="Unassembled WGS sequence"/>
</dbReference>
<keyword evidence="1" id="KW-0175">Coiled coil</keyword>
<dbReference type="SUPFAM" id="SSF57997">
    <property type="entry name" value="Tropomyosin"/>
    <property type="match status" value="1"/>
</dbReference>
<feature type="compositionally biased region" description="Basic and acidic residues" evidence="2">
    <location>
        <begin position="37"/>
        <end position="66"/>
    </location>
</feature>
<feature type="region of interest" description="Disordered" evidence="2">
    <location>
        <begin position="1"/>
        <end position="124"/>
    </location>
</feature>
<dbReference type="AlphaFoldDB" id="A0ABD3SFQ1"/>
<feature type="region of interest" description="Disordered" evidence="2">
    <location>
        <begin position="215"/>
        <end position="240"/>
    </location>
</feature>
<name>A0ABD3SFQ1_9STRA</name>
<evidence type="ECO:0000313" key="4">
    <source>
        <dbReference type="Proteomes" id="UP001530377"/>
    </source>
</evidence>
<feature type="coiled-coil region" evidence="1">
    <location>
        <begin position="301"/>
        <end position="335"/>
    </location>
</feature>
<feature type="coiled-coil region" evidence="1">
    <location>
        <begin position="371"/>
        <end position="412"/>
    </location>
</feature>
<feature type="compositionally biased region" description="Polar residues" evidence="2">
    <location>
        <begin position="24"/>
        <end position="36"/>
    </location>
</feature>
<reference evidence="3 4" key="1">
    <citation type="submission" date="2024-10" db="EMBL/GenBank/DDBJ databases">
        <title>Updated reference genomes for cyclostephanoid diatoms.</title>
        <authorList>
            <person name="Roberts W.R."/>
            <person name="Alverson A.J."/>
        </authorList>
    </citation>
    <scope>NUCLEOTIDE SEQUENCE [LARGE SCALE GENOMIC DNA]</scope>
    <source>
        <strain evidence="3 4">AJA228-03</strain>
    </source>
</reference>
<gene>
    <name evidence="3" type="ORF">ACHAXA_008881</name>
</gene>
<protein>
    <recommendedName>
        <fullName evidence="5">Zinc finger PHD-type domain-containing protein</fullName>
    </recommendedName>
</protein>
<feature type="coiled-coil region" evidence="1">
    <location>
        <begin position="441"/>
        <end position="549"/>
    </location>
</feature>
<proteinExistence type="predicted"/>
<evidence type="ECO:0000256" key="1">
    <source>
        <dbReference type="SAM" id="Coils"/>
    </source>
</evidence>
<sequence length="697" mass="76576">MDPSPNMSSPPVVREPMGVRTRSRTSVLATPNSTKDATNDVDAHPRTPPDRISDGNEDAKNTHDNSTKGLSDWENVEVTNDASRTDAQDDFRSEHDDGEKRGGNDDCGAEYAGANDDGGGDSAEMILVTEEDVDDKTDVLGVDSSASASNATNEIDVAKGSLKRVQSSGTRNHAQDDFVKNGAHVKAILASALRAVVDGMSSNSMANSCGAVAGDKKFGAESERRSVDDGDDKNQTKGQEKADYARLLDLAHEKAEECILLNRSESSASQDANAHLKMKVDRTLEALQIAGTNAANARADADASNARVKSLTSQLKDLQSLIDDTKRCMEKVRREHGEVSRSARSIEVKCIQIESELIRAAKVKKDAMGECDFLKRRAETSEKIAKEVQDEVNDYRDKVRMMKKDLLEMEELERVRSERTRSIELEVKDARAGLLQAISAAAEAESTVTSLRSVVEELRSENERLHDQMNASRDDHAKDRTKQAEALAVAEKEAQKMKMKCEEAYDEIRKLTMDKTSAASELAALRSRVANMERRLNDASKQFSQSEILPTSSSVTPQTSNSLGFIDSFSATLPVVSDETKKRKIVTEFPARESSSNSTLSASSRQLTYSYTKEHLPSKNALDQHQIRQSLYRAPTRNVGNTNNTCCLCSKEGGMMLRCQCGDIDCNMRGHAICIGKFRDDEKNKSGPTILCSRKRE</sequence>